<protein>
    <submittedName>
        <fullName evidence="1">Uncharacterized protein</fullName>
    </submittedName>
</protein>
<reference evidence="2" key="1">
    <citation type="journal article" date="2023" name="Front. Plant Sci.">
        <title>Chromosomal-level genome assembly of Melastoma candidum provides insights into trichome evolution.</title>
        <authorList>
            <person name="Zhong Y."/>
            <person name="Wu W."/>
            <person name="Sun C."/>
            <person name="Zou P."/>
            <person name="Liu Y."/>
            <person name="Dai S."/>
            <person name="Zhou R."/>
        </authorList>
    </citation>
    <scope>NUCLEOTIDE SEQUENCE [LARGE SCALE GENOMIC DNA]</scope>
</reference>
<organism evidence="1 2">
    <name type="scientific">Melastoma candidum</name>
    <dbReference type="NCBI Taxonomy" id="119954"/>
    <lineage>
        <taxon>Eukaryota</taxon>
        <taxon>Viridiplantae</taxon>
        <taxon>Streptophyta</taxon>
        <taxon>Embryophyta</taxon>
        <taxon>Tracheophyta</taxon>
        <taxon>Spermatophyta</taxon>
        <taxon>Magnoliopsida</taxon>
        <taxon>eudicotyledons</taxon>
        <taxon>Gunneridae</taxon>
        <taxon>Pentapetalae</taxon>
        <taxon>rosids</taxon>
        <taxon>malvids</taxon>
        <taxon>Myrtales</taxon>
        <taxon>Melastomataceae</taxon>
        <taxon>Melastomatoideae</taxon>
        <taxon>Melastomateae</taxon>
        <taxon>Melastoma</taxon>
    </lineage>
</organism>
<sequence length="161" mass="17130">MPPGAVLHDVAPPTMCPNEHTFTVVFPAAASSLDLPFLGAVHTLFVESGFGPDVYAGTALVDAYMKNGEYGDALRTFLDMEGAGVEPNEVTVASVLPAIANLGALEIGERIANYSREKGFMHNLYVSNAVLEMYARCGEVDTARRVFDEIRGGGICVHGIP</sequence>
<proteinExistence type="predicted"/>
<name>A0ACB9SBX4_9MYRT</name>
<gene>
    <name evidence="1" type="ORF">MLD38_000730</name>
</gene>
<dbReference type="Proteomes" id="UP001057402">
    <property type="component" value="Chromosome 1"/>
</dbReference>
<dbReference type="EMBL" id="CM042880">
    <property type="protein sequence ID" value="KAI4388400.1"/>
    <property type="molecule type" value="Genomic_DNA"/>
</dbReference>
<evidence type="ECO:0000313" key="1">
    <source>
        <dbReference type="EMBL" id="KAI4388400.1"/>
    </source>
</evidence>
<accession>A0ACB9SBX4</accession>
<evidence type="ECO:0000313" key="2">
    <source>
        <dbReference type="Proteomes" id="UP001057402"/>
    </source>
</evidence>
<comment type="caution">
    <text evidence="1">The sequence shown here is derived from an EMBL/GenBank/DDBJ whole genome shotgun (WGS) entry which is preliminary data.</text>
</comment>
<keyword evidence="2" id="KW-1185">Reference proteome</keyword>